<name>A0AAV7I8F8_COTGL</name>
<dbReference type="AlphaFoldDB" id="A0AAV7I8F8"/>
<feature type="compositionally biased region" description="Basic and acidic residues" evidence="1">
    <location>
        <begin position="342"/>
        <end position="352"/>
    </location>
</feature>
<organism evidence="2 3">
    <name type="scientific">Cotesia glomerata</name>
    <name type="common">Lepidopteran parasitic wasp</name>
    <name type="synonym">Apanteles glomeratus</name>
    <dbReference type="NCBI Taxonomy" id="32391"/>
    <lineage>
        <taxon>Eukaryota</taxon>
        <taxon>Metazoa</taxon>
        <taxon>Ecdysozoa</taxon>
        <taxon>Arthropoda</taxon>
        <taxon>Hexapoda</taxon>
        <taxon>Insecta</taxon>
        <taxon>Pterygota</taxon>
        <taxon>Neoptera</taxon>
        <taxon>Endopterygota</taxon>
        <taxon>Hymenoptera</taxon>
        <taxon>Apocrita</taxon>
        <taxon>Ichneumonoidea</taxon>
        <taxon>Braconidae</taxon>
        <taxon>Microgastrinae</taxon>
        <taxon>Cotesia</taxon>
    </lineage>
</organism>
<protein>
    <submittedName>
        <fullName evidence="2">Uncharacterized protein</fullName>
    </submittedName>
</protein>
<feature type="region of interest" description="Disordered" evidence="1">
    <location>
        <begin position="341"/>
        <end position="371"/>
    </location>
</feature>
<accession>A0AAV7I8F8</accession>
<keyword evidence="3" id="KW-1185">Reference proteome</keyword>
<feature type="non-terminal residue" evidence="2">
    <location>
        <position position="371"/>
    </location>
</feature>
<dbReference type="Proteomes" id="UP000826195">
    <property type="component" value="Unassembled WGS sequence"/>
</dbReference>
<evidence type="ECO:0000256" key="1">
    <source>
        <dbReference type="SAM" id="MobiDB-lite"/>
    </source>
</evidence>
<evidence type="ECO:0000313" key="3">
    <source>
        <dbReference type="Proteomes" id="UP000826195"/>
    </source>
</evidence>
<evidence type="ECO:0000313" key="2">
    <source>
        <dbReference type="EMBL" id="KAH0554836.1"/>
    </source>
</evidence>
<gene>
    <name evidence="2" type="ORF">KQX54_013040</name>
</gene>
<sequence length="371" mass="42913">MTAEGSMISLPDSSQMEDWVFLNSLAWVGSSVPDHWLKMILKSALPKITQNYFTKQPILEAFLYSEYFNSSDYSYIFVKAVLGETFCPDTKNIDRDAYKECLKRNMEGSLKLCTIHIYYKLAAAKFQNIIKCWEMNDYRPKNDYYLYDVRKAVKSIINRQIINEHHYYASFHLKNIDRIHHLDLKTPEIWYDQIFYLKFQVQQCLEPLDDECISPDDESKILTCSGEIDVSSKHLDLYEEYIFDSSNGCANADYRQESWLQDGSSCETEDSEQYVSEFHSATEVVKQESSINCQKNNEYNQQYHGSGLNFLDLSPATSDSCFGYLLYRKPSPGRNEVADCVSVKEEPSDRSYIEPTSLTNLSSPSSQDNLS</sequence>
<comment type="caution">
    <text evidence="2">The sequence shown here is derived from an EMBL/GenBank/DDBJ whole genome shotgun (WGS) entry which is preliminary data.</text>
</comment>
<dbReference type="EMBL" id="JAHXZJ010001119">
    <property type="protein sequence ID" value="KAH0554836.1"/>
    <property type="molecule type" value="Genomic_DNA"/>
</dbReference>
<reference evidence="2 3" key="1">
    <citation type="journal article" date="2021" name="J. Hered.">
        <title>A chromosome-level genome assembly of the parasitoid wasp, Cotesia glomerata (Hymenoptera: Braconidae).</title>
        <authorList>
            <person name="Pinto B.J."/>
            <person name="Weis J.J."/>
            <person name="Gamble T."/>
            <person name="Ode P.J."/>
            <person name="Paul R."/>
            <person name="Zaspel J.M."/>
        </authorList>
    </citation>
    <scope>NUCLEOTIDE SEQUENCE [LARGE SCALE GENOMIC DNA]</scope>
    <source>
        <strain evidence="2">CgM1</strain>
    </source>
</reference>
<proteinExistence type="predicted"/>
<feature type="compositionally biased region" description="Low complexity" evidence="1">
    <location>
        <begin position="355"/>
        <end position="371"/>
    </location>
</feature>